<dbReference type="GeneID" id="912141"/>
<evidence type="ECO:0000313" key="5">
    <source>
        <dbReference type="EMBL" id="AMQ35991.1"/>
    </source>
</evidence>
<dbReference type="EMBL" id="MN099285">
    <property type="protein sequence ID" value="QKV50071.1"/>
    <property type="molecule type" value="Genomic_DNA"/>
</dbReference>
<dbReference type="EMBL" id="KU529794">
    <property type="protein sequence ID" value="AMQ35991.1"/>
    <property type="molecule type" value="Genomic_DNA"/>
</dbReference>
<evidence type="ECO:0000313" key="4">
    <source>
        <dbReference type="EMBL" id="AMQ35874.1"/>
    </source>
</evidence>
<protein>
    <submittedName>
        <fullName evidence="2 6">ORF28 protein</fullName>
    </submittedName>
    <submittedName>
        <fullName evidence="3">PxGV-Korf28 protein</fullName>
    </submittedName>
    <submittedName>
        <fullName evidence="4">PxGV-Morf28 protein</fullName>
    </submittedName>
    <submittedName>
        <fullName evidence="5">PxGV-Torf28 protein</fullName>
    </submittedName>
    <submittedName>
        <fullName evidence="1">PxORF28 peptide</fullName>
    </submittedName>
</protein>
<reference evidence="6" key="3">
    <citation type="submission" date="2019-06" db="EMBL/GenBank/DDBJ databases">
        <title>Plutella xylostella granulovirus.</title>
        <authorList>
            <person name="Li L."/>
            <person name="Zhang M."/>
        </authorList>
    </citation>
    <scope>NUCLEOTIDE SEQUENCE</scope>
    <source>
        <strain evidence="7">PlxyGV_B</strain>
        <strain evidence="8">PlxyGV_NW</strain>
        <strain evidence="6">PlxyGV_W</strain>
    </source>
</reference>
<name>Q9DW03_9BBAC</name>
<keyword evidence="9" id="KW-1185">Reference proteome</keyword>
<dbReference type="EMBL" id="KU529793">
    <property type="protein sequence ID" value="AMQ35874.1"/>
    <property type="molecule type" value="Genomic_DNA"/>
</dbReference>
<reference evidence="2" key="2">
    <citation type="submission" date="2016-01" db="EMBL/GenBank/DDBJ databases">
        <title>Complete Genome Sequences of Four Plutella xylostella Granulovirus Isolates.</title>
        <authorList>
            <person name="Spence R.J."/>
            <person name="Noune C."/>
            <person name="Hauxwell C."/>
        </authorList>
    </citation>
    <scope>NUCLEOTIDE SEQUENCE</scope>
    <source>
        <strain evidence="2">PxGV_C</strain>
        <strain evidence="3">PxGV_K</strain>
        <strain evidence="4">PxGV_M</strain>
        <strain evidence="5">PxGV_T</strain>
    </source>
</reference>
<dbReference type="EMBL" id="MN099284">
    <property type="protein sequence ID" value="QKV49953.1"/>
    <property type="molecule type" value="Genomic_DNA"/>
</dbReference>
<organism evidence="1 9">
    <name type="scientific">Plutella xylostella granulovirus</name>
    <dbReference type="NCBI Taxonomy" id="98383"/>
    <lineage>
        <taxon>Viruses</taxon>
        <taxon>Viruses incertae sedis</taxon>
        <taxon>Naldaviricetes</taxon>
        <taxon>Lefavirales</taxon>
        <taxon>Baculoviridae</taxon>
        <taxon>Betabaculovirus</taxon>
        <taxon>Betabaculovirus pluxylostellae</taxon>
    </lineage>
</organism>
<evidence type="ECO:0000313" key="2">
    <source>
        <dbReference type="EMBL" id="AMQ35640.1"/>
    </source>
</evidence>
<dbReference type="EMBL" id="AF270937">
    <property type="protein sequence ID" value="AAG27326.1"/>
    <property type="molecule type" value="Genomic_DNA"/>
</dbReference>
<evidence type="ECO:0000313" key="8">
    <source>
        <dbReference type="EMBL" id="QKV50189.1"/>
    </source>
</evidence>
<dbReference type="KEGG" id="vg:912141"/>
<evidence type="ECO:0000313" key="1">
    <source>
        <dbReference type="EMBL" id="AAG27326.1"/>
    </source>
</evidence>
<dbReference type="EMBL" id="KU529791">
    <property type="protein sequence ID" value="AMQ35640.1"/>
    <property type="molecule type" value="Genomic_DNA"/>
</dbReference>
<evidence type="ECO:0000313" key="3">
    <source>
        <dbReference type="EMBL" id="AMQ35757.1"/>
    </source>
</evidence>
<gene>
    <name evidence="1" type="primary">Pxorf28</name>
    <name evidence="6" type="synonym">ORF28</name>
    <name evidence="2" type="synonym">PxGV-Corf28</name>
    <name evidence="3" type="synonym">PxGV-Korf28</name>
    <name evidence="4" type="synonym">PxGV-Morf28</name>
    <name evidence="5" type="synonym">PxGV-Torf28</name>
</gene>
<sequence>MGKEDVYFLNVVYDDLYKFSWPVVVQMSNLKLWLDVSGLGDHFSVECKTKSLNEFDVVNGEVEAANYKFCDSDDVKNLVFADDIVKINFDLALEQFLYTYLPNELMSHLENLKLTSLYDIPAFAKRCDVLDHFKKYWLFRFKIVTANYKGEEDENNDKDKLMLINSLINNVELQFSQLKNYEDCIKMQATSAFVKLCKGSVSLLEILLGW</sequence>
<reference evidence="1 9" key="1">
    <citation type="journal article" date="2000" name="Virology">
        <title>Sequence analysis of the Plutella xylostella granulovirus genome.</title>
        <authorList>
            <person name="Hashimoto Y."/>
            <person name="Hayakawa T."/>
            <person name="Ueno Y."/>
            <person name="Fujita T."/>
            <person name="Sano Y."/>
            <person name="Matsumoto T."/>
        </authorList>
    </citation>
    <scope>NUCLEOTIDE SEQUENCE [LARGE SCALE GENOMIC DNA]</scope>
    <source>
        <strain evidence="1 9">K1</strain>
    </source>
</reference>
<evidence type="ECO:0000313" key="7">
    <source>
        <dbReference type="EMBL" id="QKV50071.1"/>
    </source>
</evidence>
<accession>Q9DW03</accession>
<evidence type="ECO:0000313" key="6">
    <source>
        <dbReference type="EMBL" id="QKV49953.1"/>
    </source>
</evidence>
<dbReference type="Proteomes" id="UP000201310">
    <property type="component" value="Segment"/>
</dbReference>
<proteinExistence type="predicted"/>
<evidence type="ECO:0000313" key="9">
    <source>
        <dbReference type="Proteomes" id="UP000201310"/>
    </source>
</evidence>
<dbReference type="EMBL" id="MN099286">
    <property type="protein sequence ID" value="QKV50189.1"/>
    <property type="molecule type" value="Genomic_DNA"/>
</dbReference>
<dbReference type="OrthoDB" id="20040at10239"/>
<dbReference type="RefSeq" id="NP_068247.1">
    <property type="nucleotide sequence ID" value="NC_002593.1"/>
</dbReference>
<dbReference type="EMBL" id="KU529792">
    <property type="protein sequence ID" value="AMQ35757.1"/>
    <property type="molecule type" value="Genomic_DNA"/>
</dbReference>